<dbReference type="AlphaFoldDB" id="A0A8H3TV41"/>
<gene>
    <name evidence="7" type="ORF">NliqN6_3657</name>
</gene>
<dbReference type="InterPro" id="IPR035983">
    <property type="entry name" value="Hect_E3_ubiquitin_ligase"/>
</dbReference>
<evidence type="ECO:0000313" key="7">
    <source>
        <dbReference type="EMBL" id="GHJ87255.1"/>
    </source>
</evidence>
<dbReference type="GO" id="GO:0000209">
    <property type="term" value="P:protein polyubiquitination"/>
    <property type="evidence" value="ECO:0007669"/>
    <property type="project" value="InterPro"/>
</dbReference>
<dbReference type="Proteomes" id="UP000620104">
    <property type="component" value="Unassembled WGS sequence"/>
</dbReference>
<dbReference type="CDD" id="cd00078">
    <property type="entry name" value="HECTc"/>
    <property type="match status" value="1"/>
</dbReference>
<dbReference type="InterPro" id="IPR000569">
    <property type="entry name" value="HECT_dom"/>
</dbReference>
<dbReference type="PANTHER" id="PTHR45700">
    <property type="entry name" value="UBIQUITIN-PROTEIN LIGASE E3C"/>
    <property type="match status" value="1"/>
</dbReference>
<dbReference type="InterPro" id="IPR044611">
    <property type="entry name" value="E3A/B/C-like"/>
</dbReference>
<reference evidence="7" key="1">
    <citation type="submission" date="2020-07" db="EMBL/GenBank/DDBJ databases">
        <title>Draft Genome Sequence of a Deep-Sea Yeast, Naganishia (Cryptococcus) liquefaciens strain N6.</title>
        <authorList>
            <person name="Han Y.W."/>
            <person name="Kajitani R."/>
            <person name="Morimoto H."/>
            <person name="Parhat M."/>
            <person name="Tsubouchi H."/>
            <person name="Bakenova O."/>
            <person name="Ogata M."/>
            <person name="Argunhan B."/>
            <person name="Aoki R."/>
            <person name="Kajiwara S."/>
            <person name="Itoh T."/>
            <person name="Iwasaki H."/>
        </authorList>
    </citation>
    <scope>NUCLEOTIDE SEQUENCE</scope>
    <source>
        <strain evidence="7">N6</strain>
    </source>
</reference>
<evidence type="ECO:0000256" key="5">
    <source>
        <dbReference type="PROSITE-ProRule" id="PRU00104"/>
    </source>
</evidence>
<dbReference type="OrthoDB" id="8068875at2759"/>
<dbReference type="GO" id="GO:0006511">
    <property type="term" value="P:ubiquitin-dependent protein catabolic process"/>
    <property type="evidence" value="ECO:0007669"/>
    <property type="project" value="TreeGrafter"/>
</dbReference>
<dbReference type="EC" id="2.3.2.26" evidence="2"/>
<dbReference type="Pfam" id="PF00632">
    <property type="entry name" value="HECT"/>
    <property type="match status" value="1"/>
</dbReference>
<dbReference type="SUPFAM" id="SSF56204">
    <property type="entry name" value="Hect, E3 ligase catalytic domain"/>
    <property type="match status" value="1"/>
</dbReference>
<protein>
    <recommendedName>
        <fullName evidence="2">HECT-type E3 ubiquitin transferase</fullName>
        <ecNumber evidence="2">2.3.2.26</ecNumber>
    </recommendedName>
</protein>
<accession>A0A8H3TV41</accession>
<comment type="catalytic activity">
    <reaction evidence="1">
        <text>S-ubiquitinyl-[E2 ubiquitin-conjugating enzyme]-L-cysteine + [acceptor protein]-L-lysine = [E2 ubiquitin-conjugating enzyme]-L-cysteine + N(6)-ubiquitinyl-[acceptor protein]-L-lysine.</text>
        <dbReference type="EC" id="2.3.2.26"/>
    </reaction>
</comment>
<comment type="caution">
    <text evidence="7">The sequence shown here is derived from an EMBL/GenBank/DDBJ whole genome shotgun (WGS) entry which is preliminary data.</text>
</comment>
<dbReference type="PANTHER" id="PTHR45700:SF2">
    <property type="entry name" value="UBIQUITIN-PROTEIN LIGASE E3C"/>
    <property type="match status" value="1"/>
</dbReference>
<sequence>MSLFTNFQGAQKTRTINLGTAQASSPDTVIARARAERQARERLRKEEVAARRIQRVWRGRREARRVRWALVDGIEQGQAGARALGVVLWDGIGSIGDGRVLQVFSAWAETSCRTGNPCALLEPLTRETTYLRTLIKLAIRSLQFIARDSSLPEIVPLLQLLETLLDPNQYAFLGPDQPRVLEHLAVHLVRSDWVENLVSGMESLGANKKKSPATPSIVRLLTRPLALFPDHVDIEAALFPALVNRLLPLPQLPTSLPISSLTHLTKSLPIMTKLLPYAAEYPDILSRNDLATEIGKTHLLANLGFMVVQTGAIKSQSWKNVVAWVTVITTLLDGVDDEWGLWLESKGVWGERAQEAAIIEAADVADSMEGNDLELESHHRFTRRQRRIHARGSVPGAVVNRALALVGTDHLAFLTGTYIRQPAISQHYIRYMLALLTKFRGSVRYDTIMEVLGGQHGTRLVRDLWRNQVRGKWPSAASRQTWDRLVATNADATNAELANRLPPLLLLTQVYIHHLLTVTDEEFFAPASGEAAALSLDEVTELSGIWRDIAFWGYWSGLGSGGHAVEKQKEEIRGLMTRGVLAITARDARRRFTPPDFWHMTSLFDLPSFIEAVCIEEQQLEHQDEDAMDEDDVDGAQQRVPLALIQRRRQISKRQMALISPRLGLLNNLPMTIPFAARVEIFNEFIYNDREKLGIDRYMRRRRMNHQATIRRGHISEDGFSELYNLGPLMKGTIQIRFIDEWGQEEAGIDGGGLFKEFLTSLSKEAFDTDRGLWLATSQNELYPNPHSYAKEAHQLHWYTFIGRVLGKALYEGVLVDVSFAGFFLAKWLGRQSYLDDLASLDPELYKGLVQLKNYPGNPEDLSLNFTVAEEEFGVTRSIDLVPGGADIAVTRLNRMEYIQLVCDYKLNRQIAPQCEAFFSGLSDIIDPKWLRMYDQTELQTLIGGTLSPVDVDDLERNCAMPDGADDVTIRLFWKVIRSFSQSELKALLKFVTSTPNPPLLGFKYLNPNFGIRLAGNDTTRLPSASACANLLKLPRYTDERTLRVKLLQAINSNAGFDLS</sequence>
<dbReference type="FunFam" id="3.30.2160.10:FF:000002">
    <property type="entry name" value="Putative Ubiquitin-protein ligase E3C"/>
    <property type="match status" value="1"/>
</dbReference>
<dbReference type="PROSITE" id="PS50237">
    <property type="entry name" value="HECT"/>
    <property type="match status" value="1"/>
</dbReference>
<evidence type="ECO:0000256" key="2">
    <source>
        <dbReference type="ARBA" id="ARBA00012485"/>
    </source>
</evidence>
<dbReference type="Gene3D" id="3.30.2160.10">
    <property type="entry name" value="Hect, E3 ligase catalytic domain"/>
    <property type="match status" value="1"/>
</dbReference>
<dbReference type="GO" id="GO:0061630">
    <property type="term" value="F:ubiquitin protein ligase activity"/>
    <property type="evidence" value="ECO:0007669"/>
    <property type="project" value="UniProtKB-EC"/>
</dbReference>
<evidence type="ECO:0000256" key="3">
    <source>
        <dbReference type="ARBA" id="ARBA00022679"/>
    </source>
</evidence>
<keyword evidence="4 5" id="KW-0833">Ubl conjugation pathway</keyword>
<keyword evidence="3" id="KW-0808">Transferase</keyword>
<proteinExistence type="predicted"/>
<evidence type="ECO:0000256" key="4">
    <source>
        <dbReference type="ARBA" id="ARBA00022786"/>
    </source>
</evidence>
<dbReference type="Gene3D" id="3.30.2410.10">
    <property type="entry name" value="Hect, E3 ligase catalytic domain"/>
    <property type="match status" value="1"/>
</dbReference>
<dbReference type="SMART" id="SM00119">
    <property type="entry name" value="HECTc"/>
    <property type="match status" value="1"/>
</dbReference>
<name>A0A8H3TV41_9TREE</name>
<keyword evidence="8" id="KW-1185">Reference proteome</keyword>
<feature type="active site" description="Glycyl thioester intermediate" evidence="5">
    <location>
        <position position="1028"/>
    </location>
</feature>
<evidence type="ECO:0000259" key="6">
    <source>
        <dbReference type="PROSITE" id="PS50237"/>
    </source>
</evidence>
<dbReference type="EMBL" id="BLZA01000021">
    <property type="protein sequence ID" value="GHJ87255.1"/>
    <property type="molecule type" value="Genomic_DNA"/>
</dbReference>
<evidence type="ECO:0000256" key="1">
    <source>
        <dbReference type="ARBA" id="ARBA00000885"/>
    </source>
</evidence>
<feature type="domain" description="HECT" evidence="6">
    <location>
        <begin position="725"/>
        <end position="1060"/>
    </location>
</feature>
<dbReference type="Gene3D" id="3.90.1750.10">
    <property type="entry name" value="Hect, E3 ligase catalytic domains"/>
    <property type="match status" value="1"/>
</dbReference>
<evidence type="ECO:0000313" key="8">
    <source>
        <dbReference type="Proteomes" id="UP000620104"/>
    </source>
</evidence>
<organism evidence="7 8">
    <name type="scientific">Naganishia liquefaciens</name>
    <dbReference type="NCBI Taxonomy" id="104408"/>
    <lineage>
        <taxon>Eukaryota</taxon>
        <taxon>Fungi</taxon>
        <taxon>Dikarya</taxon>
        <taxon>Basidiomycota</taxon>
        <taxon>Agaricomycotina</taxon>
        <taxon>Tremellomycetes</taxon>
        <taxon>Filobasidiales</taxon>
        <taxon>Filobasidiaceae</taxon>
        <taxon>Naganishia</taxon>
    </lineage>
</organism>